<evidence type="ECO:0000313" key="2">
    <source>
        <dbReference type="EMBL" id="MFC3530109.1"/>
    </source>
</evidence>
<organism evidence="2 3">
    <name type="scientific">Paracoccus mangrovi</name>
    <dbReference type="NCBI Taxonomy" id="1715645"/>
    <lineage>
        <taxon>Bacteria</taxon>
        <taxon>Pseudomonadati</taxon>
        <taxon>Pseudomonadota</taxon>
        <taxon>Alphaproteobacteria</taxon>
        <taxon>Rhodobacterales</taxon>
        <taxon>Paracoccaceae</taxon>
        <taxon>Paracoccus</taxon>
    </lineage>
</organism>
<keyword evidence="1" id="KW-0732">Signal</keyword>
<accession>A0ABV7R6W5</accession>
<reference evidence="3" key="1">
    <citation type="journal article" date="2019" name="Int. J. Syst. Evol. Microbiol.">
        <title>The Global Catalogue of Microorganisms (GCM) 10K type strain sequencing project: providing services to taxonomists for standard genome sequencing and annotation.</title>
        <authorList>
            <consortium name="The Broad Institute Genomics Platform"/>
            <consortium name="The Broad Institute Genome Sequencing Center for Infectious Disease"/>
            <person name="Wu L."/>
            <person name="Ma J."/>
        </authorList>
    </citation>
    <scope>NUCLEOTIDE SEQUENCE [LARGE SCALE GENOMIC DNA]</scope>
    <source>
        <strain evidence="3">KCTC 42899</strain>
    </source>
</reference>
<sequence>MTDLTTRLTAVTARFGLIPALLCLMLGAIPAAAQDSAEEPAAEDQLMVDPAFDPDAEVPAEPSAAEREAAVAAARGPKTARGDSAVLRGLDKVTGQTQDFTLAAGQAVEFGRLEVRLGECRFPAADPTSDAFADMTITDMRANARVFSGWMIASSPALSALDDARYDVWVISCTKA</sequence>
<evidence type="ECO:0000256" key="1">
    <source>
        <dbReference type="SAM" id="SignalP"/>
    </source>
</evidence>
<gene>
    <name evidence="2" type="ORF">ACFOMH_18225</name>
</gene>
<protein>
    <submittedName>
        <fullName evidence="2">DUF2155 domain-containing protein</fullName>
    </submittedName>
</protein>
<dbReference type="InterPro" id="IPR019225">
    <property type="entry name" value="DUF2155"/>
</dbReference>
<keyword evidence="3" id="KW-1185">Reference proteome</keyword>
<dbReference type="EMBL" id="JBHRXJ010000019">
    <property type="protein sequence ID" value="MFC3530109.1"/>
    <property type="molecule type" value="Genomic_DNA"/>
</dbReference>
<feature type="signal peptide" evidence="1">
    <location>
        <begin position="1"/>
        <end position="33"/>
    </location>
</feature>
<comment type="caution">
    <text evidence="2">The sequence shown here is derived from an EMBL/GenBank/DDBJ whole genome shotgun (WGS) entry which is preliminary data.</text>
</comment>
<proteinExistence type="predicted"/>
<name>A0ABV7R6W5_9RHOB</name>
<evidence type="ECO:0000313" key="3">
    <source>
        <dbReference type="Proteomes" id="UP001595721"/>
    </source>
</evidence>
<dbReference type="Pfam" id="PF09923">
    <property type="entry name" value="DUF2155"/>
    <property type="match status" value="1"/>
</dbReference>
<dbReference type="Proteomes" id="UP001595721">
    <property type="component" value="Unassembled WGS sequence"/>
</dbReference>
<dbReference type="RefSeq" id="WP_374422068.1">
    <property type="nucleotide sequence ID" value="NZ_JBHRXJ010000019.1"/>
</dbReference>
<feature type="chain" id="PRO_5047184839" evidence="1">
    <location>
        <begin position="34"/>
        <end position="176"/>
    </location>
</feature>